<dbReference type="RefSeq" id="XP_052942857.1">
    <property type="nucleotide sequence ID" value="XM_053091109.1"/>
</dbReference>
<feature type="compositionally biased region" description="Basic and acidic residues" evidence="1">
    <location>
        <begin position="596"/>
        <end position="605"/>
    </location>
</feature>
<feature type="compositionally biased region" description="Low complexity" evidence="1">
    <location>
        <begin position="701"/>
        <end position="718"/>
    </location>
</feature>
<feature type="compositionally biased region" description="Basic and acidic residues" evidence="1">
    <location>
        <begin position="354"/>
        <end position="366"/>
    </location>
</feature>
<feature type="region of interest" description="Disordered" evidence="1">
    <location>
        <begin position="419"/>
        <end position="489"/>
    </location>
</feature>
<feature type="compositionally biased region" description="Polar residues" evidence="1">
    <location>
        <begin position="199"/>
        <end position="209"/>
    </location>
</feature>
<feature type="domain" description="DH" evidence="2">
    <location>
        <begin position="832"/>
        <end position="1128"/>
    </location>
</feature>
<dbReference type="SUPFAM" id="SSF48065">
    <property type="entry name" value="DBL homology domain (DH-domain)"/>
    <property type="match status" value="1"/>
</dbReference>
<protein>
    <recommendedName>
        <fullName evidence="2">DH domain-containing protein</fullName>
    </recommendedName>
</protein>
<dbReference type="AlphaFoldDB" id="A0AA38H390"/>
<dbReference type="InterPro" id="IPR000219">
    <property type="entry name" value="DH_dom"/>
</dbReference>
<evidence type="ECO:0000313" key="4">
    <source>
        <dbReference type="Proteomes" id="UP001164286"/>
    </source>
</evidence>
<feature type="compositionally biased region" description="Polar residues" evidence="1">
    <location>
        <begin position="326"/>
        <end position="337"/>
    </location>
</feature>
<dbReference type="EMBL" id="JAKWFO010000013">
    <property type="protein sequence ID" value="KAI9633080.1"/>
    <property type="molecule type" value="Genomic_DNA"/>
</dbReference>
<feature type="compositionally biased region" description="Polar residues" evidence="1">
    <location>
        <begin position="470"/>
        <end position="480"/>
    </location>
</feature>
<keyword evidence="4" id="KW-1185">Reference proteome</keyword>
<dbReference type="Proteomes" id="UP001164286">
    <property type="component" value="Unassembled WGS sequence"/>
</dbReference>
<dbReference type="GeneID" id="77730314"/>
<feature type="compositionally biased region" description="Basic residues" evidence="1">
    <location>
        <begin position="428"/>
        <end position="439"/>
    </location>
</feature>
<evidence type="ECO:0000256" key="1">
    <source>
        <dbReference type="SAM" id="MobiDB-lite"/>
    </source>
</evidence>
<feature type="compositionally biased region" description="Polar residues" evidence="1">
    <location>
        <begin position="686"/>
        <end position="700"/>
    </location>
</feature>
<feature type="compositionally biased region" description="Basic and acidic residues" evidence="1">
    <location>
        <begin position="379"/>
        <end position="391"/>
    </location>
</feature>
<feature type="region of interest" description="Disordered" evidence="1">
    <location>
        <begin position="126"/>
        <end position="166"/>
    </location>
</feature>
<feature type="region of interest" description="Disordered" evidence="1">
    <location>
        <begin position="540"/>
        <end position="736"/>
    </location>
</feature>
<feature type="region of interest" description="Disordered" evidence="1">
    <location>
        <begin position="1"/>
        <end position="109"/>
    </location>
</feature>
<dbReference type="GO" id="GO:0005085">
    <property type="term" value="F:guanyl-nucleotide exchange factor activity"/>
    <property type="evidence" value="ECO:0007669"/>
    <property type="project" value="InterPro"/>
</dbReference>
<dbReference type="PROSITE" id="PS50010">
    <property type="entry name" value="DH_2"/>
    <property type="match status" value="1"/>
</dbReference>
<feature type="compositionally biased region" description="Basic and acidic residues" evidence="1">
    <location>
        <begin position="1166"/>
        <end position="1177"/>
    </location>
</feature>
<dbReference type="Pfam" id="PF00621">
    <property type="entry name" value="RhoGEF"/>
    <property type="match status" value="1"/>
</dbReference>
<name>A0AA38H390_9TREE</name>
<comment type="caution">
    <text evidence="3">The sequence shown here is derived from an EMBL/GenBank/DDBJ whole genome shotgun (WGS) entry which is preliminary data.</text>
</comment>
<gene>
    <name evidence="3" type="ORF">MKK02DRAFT_40467</name>
</gene>
<accession>A0AA38H390</accession>
<feature type="region of interest" description="Disordered" evidence="1">
    <location>
        <begin position="179"/>
        <end position="264"/>
    </location>
</feature>
<feature type="compositionally biased region" description="Low complexity" evidence="1">
    <location>
        <begin position="227"/>
        <end position="248"/>
    </location>
</feature>
<feature type="compositionally biased region" description="Low complexity" evidence="1">
    <location>
        <begin position="10"/>
        <end position="23"/>
    </location>
</feature>
<feature type="compositionally biased region" description="Basic and acidic residues" evidence="1">
    <location>
        <begin position="1135"/>
        <end position="1150"/>
    </location>
</feature>
<feature type="compositionally biased region" description="Low complexity" evidence="1">
    <location>
        <begin position="540"/>
        <end position="552"/>
    </location>
</feature>
<dbReference type="Gene3D" id="1.20.900.10">
    <property type="entry name" value="Dbl homology (DH) domain"/>
    <property type="match status" value="1"/>
</dbReference>
<sequence>MPLTKRQTDPTRLTSRSTSTLPSAVTGPPLSSREGPPPAFRRWRSLREKQDVGEEGMGQGRDGEEEGVEVGIGESETAQGIGSTVEGLGRVSDGPGPPHLSRSTSIPSSTYSSIFKLTRSLSLRTHHTAASTDPLLPPPLPPPRAIPSNSGPSKLTKARPSLPPPSLRRAWASAVALPLHSPSYPSERPSLALTRTRHSTPPQSLSASGFDSGHGVSSARPLSRNGSSSTATSTSSSSSAIPTSSESAGLSTPQYDHDLDLEPPIANRGTFGHTWDIANLDLGPDRPDGFGLERRDSSASPDEGDDFRPPRFPHYVGDEDDRSTEQARSTKTSSSGRTAIPLSRAQVSPALFDLPHERDVGSEEGRPAAIGAEDTAESVVERREERGGKEGIPRHPLIYDLEEMLRSAAGVGAGAIAHIDGGPTGSTRTHRSARYRSHSRSASVGTPSEMGLTMDEVLHRGPSRPDSLVSDPQTSWQGDITSPRGPRPPIPHRHYRPAPAPPHLIPAPPVRGPGADLLGPIGGPPVIPDRSTSLGQLWRRMSGRSGRSGSSSEALPSGATLEVEPGREGGKKAQRPGMVRSLSRKKTAPHGQDVLLRTRREEEKGQIPPVPPHHAQLRSTPPIPPRRRSSIPPEASIPIPTTRSPPDPSTAATSHLIPQAPSIPSPPAQIPNRASSLPVRPGILIPNNSAAHRSSLPESFSTIPEHPSSPSPHGSNTSWLPRPPLHSGVETGSERKRRFRRTLVEVVDDVQFQRLLQDGDRMGTLESPASGVVAEQGASERYQYGVDGVGLAITTNAPVQAEPEDLGDAPLSPIVDSPFGLDDGGIDRQIVQAWFVTRELVQGEKRYGRSLARGISIARSVAEKLNNQLDFASSCSLSGGGSGTSTSPSKRFARLSASLGSSPISTLRRSRMMSAPALNLSTYSSSSLLHLPLSSSSTTTTCLSSPVSPLGILLYRLPRLLALSLTLSSRFAHDPSPDQVATAFLSMEDEIMRELADWAGEVGQLVAMGFGEMLDREMREDGSLSRNSTMGDIAHLGMGPIFGSPFDSLDQSSSTAFGSYLNLLRADTTQEDRTSFSEILLAPIQRAARYRLLFHSLVVKMPKETAGREKVQAALWAAERIVHAVNKGQGFDLEGLRREEDETEDGRRGGGGDGDTLVMRKRTKGKGMERRVRSMVS</sequence>
<feature type="compositionally biased region" description="Low complexity" evidence="1">
    <location>
        <begin position="630"/>
        <end position="642"/>
    </location>
</feature>
<feature type="region of interest" description="Disordered" evidence="1">
    <location>
        <begin position="1135"/>
        <end position="1177"/>
    </location>
</feature>
<evidence type="ECO:0000313" key="3">
    <source>
        <dbReference type="EMBL" id="KAI9633080.1"/>
    </source>
</evidence>
<reference evidence="3" key="1">
    <citation type="journal article" date="2022" name="G3 (Bethesda)">
        <title>High quality genome of the basidiomycete yeast Dioszegia hungarica PDD-24b-2 isolated from cloud water.</title>
        <authorList>
            <person name="Jarrige D."/>
            <person name="Haridas S."/>
            <person name="Bleykasten-Grosshans C."/>
            <person name="Joly M."/>
            <person name="Nadalig T."/>
            <person name="Sancelme M."/>
            <person name="Vuilleumier S."/>
            <person name="Grigoriev I.V."/>
            <person name="Amato P."/>
            <person name="Bringel F."/>
        </authorList>
    </citation>
    <scope>NUCLEOTIDE SEQUENCE</scope>
    <source>
        <strain evidence="3">PDD-24b-2</strain>
    </source>
</reference>
<evidence type="ECO:0000259" key="2">
    <source>
        <dbReference type="PROSITE" id="PS50010"/>
    </source>
</evidence>
<dbReference type="InterPro" id="IPR035899">
    <property type="entry name" value="DBL_dom_sf"/>
</dbReference>
<feature type="region of interest" description="Disordered" evidence="1">
    <location>
        <begin position="286"/>
        <end position="391"/>
    </location>
</feature>
<feature type="compositionally biased region" description="Pro residues" evidence="1">
    <location>
        <begin position="135"/>
        <end position="145"/>
    </location>
</feature>
<organism evidence="3 4">
    <name type="scientific">Dioszegia hungarica</name>
    <dbReference type="NCBI Taxonomy" id="4972"/>
    <lineage>
        <taxon>Eukaryota</taxon>
        <taxon>Fungi</taxon>
        <taxon>Dikarya</taxon>
        <taxon>Basidiomycota</taxon>
        <taxon>Agaricomycotina</taxon>
        <taxon>Tremellomycetes</taxon>
        <taxon>Tremellales</taxon>
        <taxon>Bulleribasidiaceae</taxon>
        <taxon>Dioszegia</taxon>
    </lineage>
</organism>
<feature type="compositionally biased region" description="Basic and acidic residues" evidence="1">
    <location>
        <begin position="286"/>
        <end position="297"/>
    </location>
</feature>
<proteinExistence type="predicted"/>